<dbReference type="AlphaFoldDB" id="A0A2S8BGJ7"/>
<evidence type="ECO:0000313" key="3">
    <source>
        <dbReference type="Proteomes" id="UP000238296"/>
    </source>
</evidence>
<sequence length="82" mass="8458">MPSSAEFHGNITTSKNTDPTKKIAMRATTVLVARCTARGGSAVSAAAIVATSAPTMEKIATTMAAATAPMPCGKNPPWPVRW</sequence>
<evidence type="ECO:0000256" key="1">
    <source>
        <dbReference type="SAM" id="MobiDB-lite"/>
    </source>
</evidence>
<organism evidence="2 3">
    <name type="scientific">Mycobacterium talmoniae</name>
    <dbReference type="NCBI Taxonomy" id="1858794"/>
    <lineage>
        <taxon>Bacteria</taxon>
        <taxon>Bacillati</taxon>
        <taxon>Actinomycetota</taxon>
        <taxon>Actinomycetes</taxon>
        <taxon>Mycobacteriales</taxon>
        <taxon>Mycobacteriaceae</taxon>
        <taxon>Mycobacterium</taxon>
    </lineage>
</organism>
<dbReference type="EMBL" id="PPEA01000595">
    <property type="protein sequence ID" value="PQM45749.1"/>
    <property type="molecule type" value="Genomic_DNA"/>
</dbReference>
<reference evidence="2 3" key="1">
    <citation type="journal article" date="2017" name="Int. J. Syst. Evol. Microbiol.">
        <title>Mycobacterium talmoniae sp. nov., a slowly growing mycobacterium isolated from human respiratory samples.</title>
        <authorList>
            <person name="Davidson R.M."/>
            <person name="DeGroote M.A."/>
            <person name="Marola J.L."/>
            <person name="Buss S."/>
            <person name="Jones V."/>
            <person name="McNeil M.R."/>
            <person name="Freifeld A.G."/>
            <person name="Elaine Epperson L."/>
            <person name="Hasan N.A."/>
            <person name="Jackson M."/>
            <person name="Iwen P.C."/>
            <person name="Salfinger M."/>
            <person name="Strong M."/>
        </authorList>
    </citation>
    <scope>NUCLEOTIDE SEQUENCE [LARGE SCALE GENOMIC DNA]</scope>
    <source>
        <strain evidence="2 3">ATCC BAA-2683</strain>
    </source>
</reference>
<protein>
    <submittedName>
        <fullName evidence="2">Uncharacterized protein</fullName>
    </submittedName>
</protein>
<evidence type="ECO:0000313" key="2">
    <source>
        <dbReference type="EMBL" id="PQM45749.1"/>
    </source>
</evidence>
<dbReference type="Proteomes" id="UP000238296">
    <property type="component" value="Unassembled WGS sequence"/>
</dbReference>
<accession>A0A2S8BGJ7</accession>
<gene>
    <name evidence="2" type="ORF">C1Y40_04083</name>
</gene>
<proteinExistence type="predicted"/>
<feature type="region of interest" description="Disordered" evidence="1">
    <location>
        <begin position="1"/>
        <end position="20"/>
    </location>
</feature>
<comment type="caution">
    <text evidence="2">The sequence shown here is derived from an EMBL/GenBank/DDBJ whole genome shotgun (WGS) entry which is preliminary data.</text>
</comment>
<name>A0A2S8BGJ7_9MYCO</name>